<dbReference type="Proteomes" id="UP001054889">
    <property type="component" value="Unassembled WGS sequence"/>
</dbReference>
<reference evidence="2" key="2">
    <citation type="submission" date="2021-12" db="EMBL/GenBank/DDBJ databases">
        <title>Resequencing data analysis of finger millet.</title>
        <authorList>
            <person name="Hatakeyama M."/>
            <person name="Aluri S."/>
            <person name="Balachadran M.T."/>
            <person name="Sivarajan S.R."/>
            <person name="Poveda L."/>
            <person name="Shimizu-Inatsugi R."/>
            <person name="Schlapbach R."/>
            <person name="Sreeman S.M."/>
            <person name="Shimizu K.K."/>
        </authorList>
    </citation>
    <scope>NUCLEOTIDE SEQUENCE</scope>
</reference>
<keyword evidence="3" id="KW-1185">Reference proteome</keyword>
<evidence type="ECO:0000313" key="3">
    <source>
        <dbReference type="Proteomes" id="UP001054889"/>
    </source>
</evidence>
<comment type="caution">
    <text evidence="2">The sequence shown here is derived from an EMBL/GenBank/DDBJ whole genome shotgun (WGS) entry which is preliminary data.</text>
</comment>
<accession>A0AAV5EC80</accession>
<reference evidence="2" key="1">
    <citation type="journal article" date="2018" name="DNA Res.">
        <title>Multiple hybrid de novo genome assembly of finger millet, an orphan allotetraploid crop.</title>
        <authorList>
            <person name="Hatakeyama M."/>
            <person name="Aluri S."/>
            <person name="Balachadran M.T."/>
            <person name="Sivarajan S.R."/>
            <person name="Patrignani A."/>
            <person name="Gruter S."/>
            <person name="Poveda L."/>
            <person name="Shimizu-Inatsugi R."/>
            <person name="Baeten J."/>
            <person name="Francoijs K.J."/>
            <person name="Nataraja K.N."/>
            <person name="Reddy Y.A.N."/>
            <person name="Phadnis S."/>
            <person name="Ravikumar R.L."/>
            <person name="Schlapbach R."/>
            <person name="Sreeman S.M."/>
            <person name="Shimizu K.K."/>
        </authorList>
    </citation>
    <scope>NUCLEOTIDE SEQUENCE</scope>
</reference>
<organism evidence="2 3">
    <name type="scientific">Eleusine coracana subsp. coracana</name>
    <dbReference type="NCBI Taxonomy" id="191504"/>
    <lineage>
        <taxon>Eukaryota</taxon>
        <taxon>Viridiplantae</taxon>
        <taxon>Streptophyta</taxon>
        <taxon>Embryophyta</taxon>
        <taxon>Tracheophyta</taxon>
        <taxon>Spermatophyta</taxon>
        <taxon>Magnoliopsida</taxon>
        <taxon>Liliopsida</taxon>
        <taxon>Poales</taxon>
        <taxon>Poaceae</taxon>
        <taxon>PACMAD clade</taxon>
        <taxon>Chloridoideae</taxon>
        <taxon>Cynodonteae</taxon>
        <taxon>Eleusininae</taxon>
        <taxon>Eleusine</taxon>
    </lineage>
</organism>
<dbReference type="AlphaFoldDB" id="A0AAV5EC80"/>
<feature type="compositionally biased region" description="Acidic residues" evidence="1">
    <location>
        <begin position="18"/>
        <end position="29"/>
    </location>
</feature>
<gene>
    <name evidence="2" type="primary">gb08444</name>
    <name evidence="2" type="ORF">PR202_gb08444</name>
</gene>
<evidence type="ECO:0000256" key="1">
    <source>
        <dbReference type="SAM" id="MobiDB-lite"/>
    </source>
</evidence>
<evidence type="ECO:0000313" key="2">
    <source>
        <dbReference type="EMBL" id="GJN20999.1"/>
    </source>
</evidence>
<sequence>MATGFGRSGASPKRAEAEVEIGEESAPEECGPEMRAFDALASRSWSQLANSVWRLSMFTQVRWRQRNGPGCAARASDTEVVWLRGGTVAPRGSVAAAGGKTLQATISGRMWASTGRSGTVRRTRRQRLECTVVRAVLGGDAGDDVVEDLDGEAPDAVDSVGGGARRYTAWERGLCRDLLHQHENGNGVPALQHLCYGVHVEAAGGETGGGI</sequence>
<dbReference type="EMBL" id="BQKI01000075">
    <property type="protein sequence ID" value="GJN20999.1"/>
    <property type="molecule type" value="Genomic_DNA"/>
</dbReference>
<protein>
    <submittedName>
        <fullName evidence="2">Uncharacterized protein</fullName>
    </submittedName>
</protein>
<feature type="region of interest" description="Disordered" evidence="1">
    <location>
        <begin position="1"/>
        <end position="29"/>
    </location>
</feature>
<proteinExistence type="predicted"/>
<name>A0AAV5EC80_ELECO</name>